<dbReference type="GO" id="GO:0000041">
    <property type="term" value="P:transition metal ion transport"/>
    <property type="evidence" value="ECO:0007669"/>
    <property type="project" value="InterPro"/>
</dbReference>
<feature type="transmembrane region" description="Helical" evidence="7">
    <location>
        <begin position="73"/>
        <end position="98"/>
    </location>
</feature>
<name>A0AB39XU60_9BRAD</name>
<dbReference type="GO" id="GO:0005886">
    <property type="term" value="C:plasma membrane"/>
    <property type="evidence" value="ECO:0007669"/>
    <property type="project" value="UniProtKB-SubCell"/>
</dbReference>
<proteinExistence type="predicted"/>
<evidence type="ECO:0000256" key="4">
    <source>
        <dbReference type="ARBA" id="ARBA00022692"/>
    </source>
</evidence>
<feature type="transmembrane region" description="Helical" evidence="7">
    <location>
        <begin position="148"/>
        <end position="168"/>
    </location>
</feature>
<feature type="transmembrane region" description="Helical" evidence="7">
    <location>
        <begin position="43"/>
        <end position="61"/>
    </location>
</feature>
<dbReference type="InterPro" id="IPR002751">
    <property type="entry name" value="CbiM/NikMN"/>
</dbReference>
<keyword evidence="6 7" id="KW-0472">Membrane</keyword>
<sequence>MHIEPGIVTGAKLVLSCATGLATGCFAAKLVVETMREQGALSFAVRAVAASGLVFTFFEILPHFAVGVSEVHFILGSTLFLLFGAAPAASGLAVGLLLQGVLFVPTDLPQYGMNVTTLLVPLFAIQALAKRLVPSNTAYPDLQYSKALALSTAYQSGIVVWVAFWAFYGAGFGAANLYNIAWFAVSYALVALVQVEADLAVLALAKQIGRRGCRRSSRQPPVEDMLPLITTMAAGSSVLLKRCIHFP</sequence>
<keyword evidence="4 7" id="KW-0812">Transmembrane</keyword>
<evidence type="ECO:0000256" key="2">
    <source>
        <dbReference type="ARBA" id="ARBA00022448"/>
    </source>
</evidence>
<organism evidence="8">
    <name type="scientific">Bradyrhizobium sp. LLZ17</name>
    <dbReference type="NCBI Taxonomy" id="3239388"/>
    <lineage>
        <taxon>Bacteria</taxon>
        <taxon>Pseudomonadati</taxon>
        <taxon>Pseudomonadota</taxon>
        <taxon>Alphaproteobacteria</taxon>
        <taxon>Hyphomicrobiales</taxon>
        <taxon>Nitrobacteraceae</taxon>
        <taxon>Bradyrhizobium</taxon>
    </lineage>
</organism>
<keyword evidence="5 7" id="KW-1133">Transmembrane helix</keyword>
<evidence type="ECO:0000256" key="6">
    <source>
        <dbReference type="ARBA" id="ARBA00023136"/>
    </source>
</evidence>
<keyword evidence="3" id="KW-1003">Cell membrane</keyword>
<comment type="subcellular location">
    <subcellularLocation>
        <location evidence="1">Cell membrane</location>
        <topology evidence="1">Multi-pass membrane protein</topology>
    </subcellularLocation>
</comment>
<evidence type="ECO:0000256" key="5">
    <source>
        <dbReference type="ARBA" id="ARBA00022989"/>
    </source>
</evidence>
<evidence type="ECO:0000256" key="3">
    <source>
        <dbReference type="ARBA" id="ARBA00022475"/>
    </source>
</evidence>
<dbReference type="RefSeq" id="WP_369726362.1">
    <property type="nucleotide sequence ID" value="NZ_CP165734.1"/>
</dbReference>
<evidence type="ECO:0000313" key="8">
    <source>
        <dbReference type="EMBL" id="XDV61019.1"/>
    </source>
</evidence>
<dbReference type="AlphaFoldDB" id="A0AB39XU60"/>
<evidence type="ECO:0000256" key="1">
    <source>
        <dbReference type="ARBA" id="ARBA00004651"/>
    </source>
</evidence>
<keyword evidence="2" id="KW-0813">Transport</keyword>
<accession>A0AB39XU60</accession>
<dbReference type="Pfam" id="PF01891">
    <property type="entry name" value="CbiM"/>
    <property type="match status" value="1"/>
</dbReference>
<feature type="transmembrane region" description="Helical" evidence="7">
    <location>
        <begin position="110"/>
        <end position="128"/>
    </location>
</feature>
<gene>
    <name evidence="8" type="ORF">AB8Z38_18215</name>
</gene>
<evidence type="ECO:0000256" key="7">
    <source>
        <dbReference type="SAM" id="Phobius"/>
    </source>
</evidence>
<dbReference type="EMBL" id="CP165734">
    <property type="protein sequence ID" value="XDV61019.1"/>
    <property type="molecule type" value="Genomic_DNA"/>
</dbReference>
<reference evidence="8" key="1">
    <citation type="submission" date="2024-08" db="EMBL/GenBank/DDBJ databases">
        <authorList>
            <person name="Chaddad Z."/>
            <person name="Lamrabet M."/>
            <person name="Bouhnik O."/>
            <person name="Alami S."/>
            <person name="Wipf D."/>
            <person name="Courty P.E."/>
            <person name="Missbah El Idrissi M."/>
        </authorList>
    </citation>
    <scope>NUCLEOTIDE SEQUENCE</scope>
    <source>
        <strain evidence="8">LLZ17</strain>
    </source>
</reference>
<protein>
    <submittedName>
        <fullName evidence="8">Energy-coupling factor ABC transporter permease</fullName>
    </submittedName>
</protein>
<dbReference type="Gene3D" id="1.10.1760.20">
    <property type="match status" value="1"/>
</dbReference>
<feature type="transmembrane region" description="Helical" evidence="7">
    <location>
        <begin position="180"/>
        <end position="205"/>
    </location>
</feature>